<gene>
    <name evidence="8" type="ORF">MAPG_07989</name>
</gene>
<evidence type="ECO:0000256" key="5">
    <source>
        <dbReference type="ARBA" id="ARBA00073833"/>
    </source>
</evidence>
<feature type="domain" description="DSBA-like thioredoxin" evidence="7">
    <location>
        <begin position="6"/>
        <end position="226"/>
    </location>
</feature>
<dbReference type="Pfam" id="PF01323">
    <property type="entry name" value="DSBA"/>
    <property type="match status" value="1"/>
</dbReference>
<protein>
    <recommendedName>
        <fullName evidence="5">Glutathione S-transferase kappa 1</fullName>
        <ecNumber evidence="2">2.5.1.18</ecNumber>
    </recommendedName>
    <alternativeName>
        <fullName evidence="6">GST class-kappa</fullName>
    </alternativeName>
</protein>
<evidence type="ECO:0000313" key="10">
    <source>
        <dbReference type="Proteomes" id="UP000011715"/>
    </source>
</evidence>
<dbReference type="GO" id="GO:0005739">
    <property type="term" value="C:mitochondrion"/>
    <property type="evidence" value="ECO:0007669"/>
    <property type="project" value="TreeGrafter"/>
</dbReference>
<accession>A0A0C4E657</accession>
<evidence type="ECO:0000256" key="2">
    <source>
        <dbReference type="ARBA" id="ARBA00012452"/>
    </source>
</evidence>
<dbReference type="GO" id="GO:0005777">
    <property type="term" value="C:peroxisome"/>
    <property type="evidence" value="ECO:0007669"/>
    <property type="project" value="TreeGrafter"/>
</dbReference>
<dbReference type="GO" id="GO:0004364">
    <property type="term" value="F:glutathione transferase activity"/>
    <property type="evidence" value="ECO:0007669"/>
    <property type="project" value="UniProtKB-EC"/>
</dbReference>
<comment type="similarity">
    <text evidence="1">Belongs to the GST superfamily. Kappa family.</text>
</comment>
<keyword evidence="3" id="KW-0808">Transferase</keyword>
<dbReference type="InterPro" id="IPR001853">
    <property type="entry name" value="DSBA-like_thioredoxin_dom"/>
</dbReference>
<dbReference type="Proteomes" id="UP000011715">
    <property type="component" value="Unassembled WGS sequence"/>
</dbReference>
<organism evidence="9 10">
    <name type="scientific">Magnaporthiopsis poae (strain ATCC 64411 / 73-15)</name>
    <name type="common">Kentucky bluegrass fungus</name>
    <name type="synonym">Magnaporthe poae</name>
    <dbReference type="NCBI Taxonomy" id="644358"/>
    <lineage>
        <taxon>Eukaryota</taxon>
        <taxon>Fungi</taxon>
        <taxon>Dikarya</taxon>
        <taxon>Ascomycota</taxon>
        <taxon>Pezizomycotina</taxon>
        <taxon>Sordariomycetes</taxon>
        <taxon>Sordariomycetidae</taxon>
        <taxon>Magnaporthales</taxon>
        <taxon>Magnaporthaceae</taxon>
        <taxon>Magnaporthiopsis</taxon>
    </lineage>
</organism>
<dbReference type="PANTHER" id="PTHR42943:SF13">
    <property type="entry name" value="GLUTATHIONE S-TRANSFERASE KAPPA-RELATED"/>
    <property type="match status" value="1"/>
</dbReference>
<dbReference type="EnsemblFungi" id="MAPG_07989T0">
    <property type="protein sequence ID" value="MAPG_07989T0"/>
    <property type="gene ID" value="MAPG_07989"/>
</dbReference>
<dbReference type="eggNOG" id="ENOG502RH77">
    <property type="taxonomic scope" value="Eukaryota"/>
</dbReference>
<evidence type="ECO:0000313" key="9">
    <source>
        <dbReference type="EnsemblFungi" id="MAPG_07989T0"/>
    </source>
</evidence>
<dbReference type="GO" id="GO:0006749">
    <property type="term" value="P:glutathione metabolic process"/>
    <property type="evidence" value="ECO:0007669"/>
    <property type="project" value="TreeGrafter"/>
</dbReference>
<dbReference type="EMBL" id="GL876972">
    <property type="protein sequence ID" value="KLU89010.1"/>
    <property type="molecule type" value="Genomic_DNA"/>
</dbReference>
<dbReference type="SUPFAM" id="SSF52833">
    <property type="entry name" value="Thioredoxin-like"/>
    <property type="match status" value="1"/>
</dbReference>
<dbReference type="VEuPathDB" id="FungiDB:MAPG_07989"/>
<evidence type="ECO:0000313" key="8">
    <source>
        <dbReference type="EMBL" id="KLU89010.1"/>
    </source>
</evidence>
<dbReference type="EC" id="2.5.1.18" evidence="2"/>
<dbReference type="FunFam" id="3.40.30.10:FF:000096">
    <property type="entry name" value="Glutathione S-transferase kappa"/>
    <property type="match status" value="1"/>
</dbReference>
<evidence type="ECO:0000256" key="1">
    <source>
        <dbReference type="ARBA" id="ARBA00006494"/>
    </source>
</evidence>
<reference evidence="9" key="4">
    <citation type="journal article" date="2015" name="G3 (Bethesda)">
        <title>Genome sequences of three phytopathogenic species of the Magnaporthaceae family of fungi.</title>
        <authorList>
            <person name="Okagaki L.H."/>
            <person name="Nunes C.C."/>
            <person name="Sailsbery J."/>
            <person name="Clay B."/>
            <person name="Brown D."/>
            <person name="John T."/>
            <person name="Oh Y."/>
            <person name="Young N."/>
            <person name="Fitzgerald M."/>
            <person name="Haas B.J."/>
            <person name="Zeng Q."/>
            <person name="Young S."/>
            <person name="Adiconis X."/>
            <person name="Fan L."/>
            <person name="Levin J.Z."/>
            <person name="Mitchell T.K."/>
            <person name="Okubara P.A."/>
            <person name="Farman M.L."/>
            <person name="Kohn L.M."/>
            <person name="Birren B."/>
            <person name="Ma L.-J."/>
            <person name="Dean R.A."/>
        </authorList>
    </citation>
    <scope>NUCLEOTIDE SEQUENCE</scope>
    <source>
        <strain evidence="9">ATCC 64411 / 73-15</strain>
    </source>
</reference>
<evidence type="ECO:0000256" key="3">
    <source>
        <dbReference type="ARBA" id="ARBA00022679"/>
    </source>
</evidence>
<reference evidence="8" key="3">
    <citation type="submission" date="2011-03" db="EMBL/GenBank/DDBJ databases">
        <title>Annotation of Magnaporthe poae ATCC 64411.</title>
        <authorList>
            <person name="Ma L.-J."/>
            <person name="Dead R."/>
            <person name="Young S.K."/>
            <person name="Zeng Q."/>
            <person name="Gargeya S."/>
            <person name="Fitzgerald M."/>
            <person name="Haas B."/>
            <person name="Abouelleil A."/>
            <person name="Alvarado L."/>
            <person name="Arachchi H.M."/>
            <person name="Berlin A."/>
            <person name="Brown A."/>
            <person name="Chapman S.B."/>
            <person name="Chen Z."/>
            <person name="Dunbar C."/>
            <person name="Freedman E."/>
            <person name="Gearin G."/>
            <person name="Gellesch M."/>
            <person name="Goldberg J."/>
            <person name="Griggs A."/>
            <person name="Gujja S."/>
            <person name="Heiman D."/>
            <person name="Howarth C."/>
            <person name="Larson L."/>
            <person name="Lui A."/>
            <person name="MacDonald P.J.P."/>
            <person name="Mehta T."/>
            <person name="Montmayeur A."/>
            <person name="Murphy C."/>
            <person name="Neiman D."/>
            <person name="Pearson M."/>
            <person name="Priest M."/>
            <person name="Roberts A."/>
            <person name="Saif S."/>
            <person name="Shea T."/>
            <person name="Shenoy N."/>
            <person name="Sisk P."/>
            <person name="Stolte C."/>
            <person name="Sykes S."/>
            <person name="Yandava C."/>
            <person name="Wortman J."/>
            <person name="Nusbaum C."/>
            <person name="Birren B."/>
        </authorList>
    </citation>
    <scope>NUCLEOTIDE SEQUENCE</scope>
    <source>
        <strain evidence="8">ATCC 64411</strain>
    </source>
</reference>
<sequence length="251" mass="28021">MSNGKIDCYVDIASFYSYIAFVDILKNQALLQSHGVDVEFIPVLIGGINSKSGNKPPWTLPAKARYAPFDAMRSAERVGKPGITAPEDLMSRSLTILPMRALLFIKASYNRETFETVLHYLFHCFWTPPHRDVAAKEVFQEILAEVPSVFPESSQTGRSSRTLFGSSDIQKILDAAASPEYKDALKRTTDDAVNKGAFGAPWLWVKNRLGQEEPFFGSDRSHFVYKFLGLPYEDIKLLPPSAGDSASRHKL</sequence>
<name>A0A0C4E657_MAGP6</name>
<dbReference type="EMBL" id="ADBL01001927">
    <property type="status" value="NOT_ANNOTATED_CDS"/>
    <property type="molecule type" value="Genomic_DNA"/>
</dbReference>
<dbReference type="InterPro" id="IPR051924">
    <property type="entry name" value="GST_Kappa/NadH"/>
</dbReference>
<reference evidence="8" key="1">
    <citation type="submission" date="2010-05" db="EMBL/GenBank/DDBJ databases">
        <title>The Genome Sequence of Magnaporthe poae strain ATCC 64411.</title>
        <authorList>
            <consortium name="The Broad Institute Genome Sequencing Platform"/>
            <consortium name="Broad Institute Genome Sequencing Center for Infectious Disease"/>
            <person name="Ma L.-J."/>
            <person name="Dead R."/>
            <person name="Young S."/>
            <person name="Zeng Q."/>
            <person name="Koehrsen M."/>
            <person name="Alvarado L."/>
            <person name="Berlin A."/>
            <person name="Chapman S.B."/>
            <person name="Chen Z."/>
            <person name="Freedman E."/>
            <person name="Gellesch M."/>
            <person name="Goldberg J."/>
            <person name="Griggs A."/>
            <person name="Gujja S."/>
            <person name="Heilman E.R."/>
            <person name="Heiman D."/>
            <person name="Hepburn T."/>
            <person name="Howarth C."/>
            <person name="Jen D."/>
            <person name="Larson L."/>
            <person name="Mehta T."/>
            <person name="Neiman D."/>
            <person name="Pearson M."/>
            <person name="Roberts A."/>
            <person name="Saif S."/>
            <person name="Shea T."/>
            <person name="Shenoy N."/>
            <person name="Sisk P."/>
            <person name="Stolte C."/>
            <person name="Sykes S."/>
            <person name="Walk T."/>
            <person name="White J."/>
            <person name="Yandava C."/>
            <person name="Haas B."/>
            <person name="Nusbaum C."/>
            <person name="Birren B."/>
        </authorList>
    </citation>
    <scope>NUCLEOTIDE SEQUENCE</scope>
    <source>
        <strain evidence="8">ATCC 64411</strain>
    </source>
</reference>
<evidence type="ECO:0000259" key="7">
    <source>
        <dbReference type="Pfam" id="PF01323"/>
    </source>
</evidence>
<keyword evidence="10" id="KW-1185">Reference proteome</keyword>
<dbReference type="STRING" id="644358.A0A0C4E657"/>
<proteinExistence type="inferred from homology"/>
<dbReference type="AlphaFoldDB" id="A0A0C4E657"/>
<evidence type="ECO:0000256" key="4">
    <source>
        <dbReference type="ARBA" id="ARBA00047960"/>
    </source>
</evidence>
<dbReference type="Gene3D" id="3.40.30.10">
    <property type="entry name" value="Glutaredoxin"/>
    <property type="match status" value="1"/>
</dbReference>
<dbReference type="PANTHER" id="PTHR42943">
    <property type="entry name" value="GLUTATHIONE S-TRANSFERASE KAPPA"/>
    <property type="match status" value="1"/>
</dbReference>
<dbReference type="OrthoDB" id="4664297at2759"/>
<reference evidence="9" key="5">
    <citation type="submission" date="2015-06" db="UniProtKB">
        <authorList>
            <consortium name="EnsemblFungi"/>
        </authorList>
    </citation>
    <scope>IDENTIFICATION</scope>
    <source>
        <strain evidence="9">ATCC 64411</strain>
    </source>
</reference>
<dbReference type="GO" id="GO:0004602">
    <property type="term" value="F:glutathione peroxidase activity"/>
    <property type="evidence" value="ECO:0007669"/>
    <property type="project" value="TreeGrafter"/>
</dbReference>
<dbReference type="OMA" id="PFWGFDR"/>
<dbReference type="InterPro" id="IPR036249">
    <property type="entry name" value="Thioredoxin-like_sf"/>
</dbReference>
<evidence type="ECO:0000256" key="6">
    <source>
        <dbReference type="ARBA" id="ARBA00083519"/>
    </source>
</evidence>
<reference evidence="10" key="2">
    <citation type="submission" date="2010-05" db="EMBL/GenBank/DDBJ databases">
        <title>The genome sequence of Magnaporthe poae strain ATCC 64411.</title>
        <authorList>
            <person name="Ma L.-J."/>
            <person name="Dead R."/>
            <person name="Young S."/>
            <person name="Zeng Q."/>
            <person name="Koehrsen M."/>
            <person name="Alvarado L."/>
            <person name="Berlin A."/>
            <person name="Chapman S.B."/>
            <person name="Chen Z."/>
            <person name="Freedman E."/>
            <person name="Gellesch M."/>
            <person name="Goldberg J."/>
            <person name="Griggs A."/>
            <person name="Gujja S."/>
            <person name="Heilman E.R."/>
            <person name="Heiman D."/>
            <person name="Hepburn T."/>
            <person name="Howarth C."/>
            <person name="Jen D."/>
            <person name="Larson L."/>
            <person name="Mehta T."/>
            <person name="Neiman D."/>
            <person name="Pearson M."/>
            <person name="Roberts A."/>
            <person name="Saif S."/>
            <person name="Shea T."/>
            <person name="Shenoy N."/>
            <person name="Sisk P."/>
            <person name="Stolte C."/>
            <person name="Sykes S."/>
            <person name="Walk T."/>
            <person name="White J."/>
            <person name="Yandava C."/>
            <person name="Haas B."/>
            <person name="Nusbaum C."/>
            <person name="Birren B."/>
        </authorList>
    </citation>
    <scope>NUCLEOTIDE SEQUENCE [LARGE SCALE GENOMIC DNA]</scope>
    <source>
        <strain evidence="10">ATCC 64411 / 73-15</strain>
    </source>
</reference>
<comment type="catalytic activity">
    <reaction evidence="4">
        <text>RX + glutathione = an S-substituted glutathione + a halide anion + H(+)</text>
        <dbReference type="Rhea" id="RHEA:16437"/>
        <dbReference type="ChEBI" id="CHEBI:15378"/>
        <dbReference type="ChEBI" id="CHEBI:16042"/>
        <dbReference type="ChEBI" id="CHEBI:17792"/>
        <dbReference type="ChEBI" id="CHEBI:57925"/>
        <dbReference type="ChEBI" id="CHEBI:90779"/>
        <dbReference type="EC" id="2.5.1.18"/>
    </reaction>
</comment>